<feature type="transmembrane region" description="Helical" evidence="2">
    <location>
        <begin position="155"/>
        <end position="175"/>
    </location>
</feature>
<feature type="transmembrane region" description="Helical" evidence="2">
    <location>
        <begin position="506"/>
        <end position="537"/>
    </location>
</feature>
<dbReference type="Proteomes" id="UP001301769">
    <property type="component" value="Unassembled WGS sequence"/>
</dbReference>
<accession>A0AAN6Y9R3</accession>
<feature type="transmembrane region" description="Helical" evidence="2">
    <location>
        <begin position="417"/>
        <end position="436"/>
    </location>
</feature>
<evidence type="ECO:0000256" key="1">
    <source>
        <dbReference type="SAM" id="MobiDB-lite"/>
    </source>
</evidence>
<organism evidence="3 4">
    <name type="scientific">Rhypophila decipiens</name>
    <dbReference type="NCBI Taxonomy" id="261697"/>
    <lineage>
        <taxon>Eukaryota</taxon>
        <taxon>Fungi</taxon>
        <taxon>Dikarya</taxon>
        <taxon>Ascomycota</taxon>
        <taxon>Pezizomycotina</taxon>
        <taxon>Sordariomycetes</taxon>
        <taxon>Sordariomycetidae</taxon>
        <taxon>Sordariales</taxon>
        <taxon>Naviculisporaceae</taxon>
        <taxon>Rhypophila</taxon>
    </lineage>
</organism>
<feature type="transmembrane region" description="Helical" evidence="2">
    <location>
        <begin position="309"/>
        <end position="329"/>
    </location>
</feature>
<keyword evidence="2" id="KW-0812">Transmembrane</keyword>
<evidence type="ECO:0000313" key="4">
    <source>
        <dbReference type="Proteomes" id="UP001301769"/>
    </source>
</evidence>
<feature type="transmembrane region" description="Helical" evidence="2">
    <location>
        <begin position="196"/>
        <end position="217"/>
    </location>
</feature>
<comment type="caution">
    <text evidence="3">The sequence shown here is derived from an EMBL/GenBank/DDBJ whole genome shotgun (WGS) entry which is preliminary data.</text>
</comment>
<reference evidence="3" key="1">
    <citation type="journal article" date="2023" name="Mol. Phylogenet. Evol.">
        <title>Genome-scale phylogeny and comparative genomics of the fungal order Sordariales.</title>
        <authorList>
            <person name="Hensen N."/>
            <person name="Bonometti L."/>
            <person name="Westerberg I."/>
            <person name="Brannstrom I.O."/>
            <person name="Guillou S."/>
            <person name="Cros-Aarteil S."/>
            <person name="Calhoun S."/>
            <person name="Haridas S."/>
            <person name="Kuo A."/>
            <person name="Mondo S."/>
            <person name="Pangilinan J."/>
            <person name="Riley R."/>
            <person name="LaButti K."/>
            <person name="Andreopoulos B."/>
            <person name="Lipzen A."/>
            <person name="Chen C."/>
            <person name="Yan M."/>
            <person name="Daum C."/>
            <person name="Ng V."/>
            <person name="Clum A."/>
            <person name="Steindorff A."/>
            <person name="Ohm R.A."/>
            <person name="Martin F."/>
            <person name="Silar P."/>
            <person name="Natvig D.O."/>
            <person name="Lalanne C."/>
            <person name="Gautier V."/>
            <person name="Ament-Velasquez S.L."/>
            <person name="Kruys A."/>
            <person name="Hutchinson M.I."/>
            <person name="Powell A.J."/>
            <person name="Barry K."/>
            <person name="Miller A.N."/>
            <person name="Grigoriev I.V."/>
            <person name="Debuchy R."/>
            <person name="Gladieux P."/>
            <person name="Hiltunen Thoren M."/>
            <person name="Johannesson H."/>
        </authorList>
    </citation>
    <scope>NUCLEOTIDE SEQUENCE</scope>
    <source>
        <strain evidence="3">PSN293</strain>
    </source>
</reference>
<evidence type="ECO:0000313" key="3">
    <source>
        <dbReference type="EMBL" id="KAK4214781.1"/>
    </source>
</evidence>
<evidence type="ECO:0000256" key="2">
    <source>
        <dbReference type="SAM" id="Phobius"/>
    </source>
</evidence>
<protein>
    <recommendedName>
        <fullName evidence="5">Heparan-alpha-glucosaminide N-acetyltransferase catalytic domain-containing protein</fullName>
    </recommendedName>
</protein>
<keyword evidence="2" id="KW-1133">Transmembrane helix</keyword>
<feature type="transmembrane region" description="Helical" evidence="2">
    <location>
        <begin position="474"/>
        <end position="494"/>
    </location>
</feature>
<feature type="region of interest" description="Disordered" evidence="1">
    <location>
        <begin position="1"/>
        <end position="50"/>
    </location>
</feature>
<proteinExistence type="predicted"/>
<evidence type="ECO:0008006" key="5">
    <source>
        <dbReference type="Google" id="ProtNLM"/>
    </source>
</evidence>
<dbReference type="PANTHER" id="PTHR40407:SF1">
    <property type="entry name" value="HEPARAN-ALPHA-GLUCOSAMINIDE N-ACETYLTRANSFERASE CATALYTIC DOMAIN-CONTAINING PROTEIN"/>
    <property type="match status" value="1"/>
</dbReference>
<dbReference type="PANTHER" id="PTHR40407">
    <property type="entry name" value="MEMBRANE PROTEIN-LIKE PROTEIN"/>
    <property type="match status" value="1"/>
</dbReference>
<gene>
    <name evidence="3" type="ORF">QBC37DRAFT_142691</name>
</gene>
<dbReference type="EMBL" id="MU858088">
    <property type="protein sequence ID" value="KAK4214781.1"/>
    <property type="molecule type" value="Genomic_DNA"/>
</dbReference>
<keyword evidence="4" id="KW-1185">Reference proteome</keyword>
<name>A0AAN6Y9R3_9PEZI</name>
<dbReference type="AlphaFoldDB" id="A0AAN6Y9R3"/>
<keyword evidence="2" id="KW-0472">Membrane</keyword>
<reference evidence="3" key="2">
    <citation type="submission" date="2023-05" db="EMBL/GenBank/DDBJ databases">
        <authorList>
            <consortium name="Lawrence Berkeley National Laboratory"/>
            <person name="Steindorff A."/>
            <person name="Hensen N."/>
            <person name="Bonometti L."/>
            <person name="Westerberg I."/>
            <person name="Brannstrom I.O."/>
            <person name="Guillou S."/>
            <person name="Cros-Aarteil S."/>
            <person name="Calhoun S."/>
            <person name="Haridas S."/>
            <person name="Kuo A."/>
            <person name="Mondo S."/>
            <person name="Pangilinan J."/>
            <person name="Riley R."/>
            <person name="Labutti K."/>
            <person name="Andreopoulos B."/>
            <person name="Lipzen A."/>
            <person name="Chen C."/>
            <person name="Yanf M."/>
            <person name="Daum C."/>
            <person name="Ng V."/>
            <person name="Clum A."/>
            <person name="Ohm R."/>
            <person name="Martin F."/>
            <person name="Silar P."/>
            <person name="Natvig D."/>
            <person name="Lalanne C."/>
            <person name="Gautier V."/>
            <person name="Ament-Velasquez S.L."/>
            <person name="Kruys A."/>
            <person name="Hutchinson M.I."/>
            <person name="Powell A.J."/>
            <person name="Barry K."/>
            <person name="Miller A.N."/>
            <person name="Grigoriev I.V."/>
            <person name="Debuchy R."/>
            <person name="Gladieux P."/>
            <person name="Thoren M.H."/>
            <person name="Johannesson H."/>
        </authorList>
    </citation>
    <scope>NUCLEOTIDE SEQUENCE</scope>
    <source>
        <strain evidence="3">PSN293</strain>
    </source>
</reference>
<feature type="region of interest" description="Disordered" evidence="1">
    <location>
        <begin position="65"/>
        <end position="99"/>
    </location>
</feature>
<sequence length="595" mass="65347">MKELDTEEDPPQAARPHLPDHEGTQGGGHAKNIIPIPPQPGPSVQETSFAPDASSELVVLAHEPIPDQEHQPNYGTTATNNMPGPASTQNANKPSQARSIPPDLLRGLLMILMALDHNVMTLRSWPHGTAIDGETDSGVPSKEWNTTLAYTIRTLTHLCAPGFMFLLGMGIVYFGRSRSNLGWKGSRMIRHFAVRGIVLTALSSLMGVVLSGGRIWLLNIVLVALGVDYFLVGTGWVFMNWTEAVIARMVLGIVKSLDGKMGTKKIADREEEPLLPPATVENGQAYEEGSLPEGVAPDRSIILAADISWHLHNFVLLTLATITILWNIWLSPTGGGCFDKDHDESAPGTNDWSSHGSGGFQAPESIIGFRFWFYPVSAGRMMSGFPPLAWISFAILGLLYGRIILARSWSARAITAGNILAAVVFTLIFVATRLFHAGNLSEGCLRMPEHGHGGNQYLASPASFFYLVKYPPDVAFWAYTMAVNFLFLALFSIIPADVAARYGKILVVYGTSALFFYMVHIPLLGLISETVFIPWLGHDMNFDDVMSPGKKAVGVDNLWAFFANWLIVLVVLYPACWWYGGFKKTRNVDSIWRFF</sequence>
<feature type="compositionally biased region" description="Acidic residues" evidence="1">
    <location>
        <begin position="1"/>
        <end position="10"/>
    </location>
</feature>
<feature type="compositionally biased region" description="Polar residues" evidence="1">
    <location>
        <begin position="71"/>
        <end position="98"/>
    </location>
</feature>
<feature type="transmembrane region" description="Helical" evidence="2">
    <location>
        <begin position="557"/>
        <end position="580"/>
    </location>
</feature>
<feature type="transmembrane region" description="Helical" evidence="2">
    <location>
        <begin position="387"/>
        <end position="405"/>
    </location>
</feature>